<dbReference type="PANTHER" id="PTHR31197:SF12">
    <property type="entry name" value="OS02G0770600 PROTEIN"/>
    <property type="match status" value="1"/>
</dbReference>
<dbReference type="GO" id="GO:0008270">
    <property type="term" value="F:zinc ion binding"/>
    <property type="evidence" value="ECO:0007669"/>
    <property type="project" value="UniProtKB-KW"/>
</dbReference>
<organism evidence="4 5">
    <name type="scientific">Acer saccharum</name>
    <name type="common">Sugar maple</name>
    <dbReference type="NCBI Taxonomy" id="4024"/>
    <lineage>
        <taxon>Eukaryota</taxon>
        <taxon>Viridiplantae</taxon>
        <taxon>Streptophyta</taxon>
        <taxon>Embryophyta</taxon>
        <taxon>Tracheophyta</taxon>
        <taxon>Spermatophyta</taxon>
        <taxon>Magnoliopsida</taxon>
        <taxon>eudicotyledons</taxon>
        <taxon>Gunneridae</taxon>
        <taxon>Pentapetalae</taxon>
        <taxon>rosids</taxon>
        <taxon>malvids</taxon>
        <taxon>Sapindales</taxon>
        <taxon>Sapindaceae</taxon>
        <taxon>Hippocastanoideae</taxon>
        <taxon>Acereae</taxon>
        <taxon>Acer</taxon>
    </lineage>
</organism>
<reference evidence="4" key="1">
    <citation type="journal article" date="2022" name="Plant J.">
        <title>Strategies of tolerance reflected in two North American maple genomes.</title>
        <authorList>
            <person name="McEvoy S.L."/>
            <person name="Sezen U.U."/>
            <person name="Trouern-Trend A."/>
            <person name="McMahon S.M."/>
            <person name="Schaberg P.G."/>
            <person name="Yang J."/>
            <person name="Wegrzyn J.L."/>
            <person name="Swenson N.G."/>
        </authorList>
    </citation>
    <scope>NUCLEOTIDE SEQUENCE</scope>
    <source>
        <strain evidence="4">NS2018</strain>
    </source>
</reference>
<dbReference type="EMBL" id="JAUESC010000381">
    <property type="protein sequence ID" value="KAK0590160.1"/>
    <property type="molecule type" value="Genomic_DNA"/>
</dbReference>
<dbReference type="InterPro" id="IPR001878">
    <property type="entry name" value="Znf_CCHC"/>
</dbReference>
<proteinExistence type="predicted"/>
<feature type="region of interest" description="Disordered" evidence="2">
    <location>
        <begin position="289"/>
        <end position="345"/>
    </location>
</feature>
<name>A0AA39SIK2_ACESA</name>
<evidence type="ECO:0000259" key="3">
    <source>
        <dbReference type="PROSITE" id="PS50158"/>
    </source>
</evidence>
<evidence type="ECO:0000256" key="2">
    <source>
        <dbReference type="SAM" id="MobiDB-lite"/>
    </source>
</evidence>
<feature type="region of interest" description="Disordered" evidence="2">
    <location>
        <begin position="59"/>
        <end position="125"/>
    </location>
</feature>
<gene>
    <name evidence="4" type="ORF">LWI29_023349</name>
</gene>
<feature type="compositionally biased region" description="Basic and acidic residues" evidence="2">
    <location>
        <begin position="823"/>
        <end position="834"/>
    </location>
</feature>
<dbReference type="InterPro" id="IPR036875">
    <property type="entry name" value="Znf_CCHC_sf"/>
</dbReference>
<keyword evidence="1" id="KW-0862">Zinc</keyword>
<reference evidence="4" key="2">
    <citation type="submission" date="2023-06" db="EMBL/GenBank/DDBJ databases">
        <authorList>
            <person name="Swenson N.G."/>
            <person name="Wegrzyn J.L."/>
            <person name="Mcevoy S.L."/>
        </authorList>
    </citation>
    <scope>NUCLEOTIDE SEQUENCE</scope>
    <source>
        <strain evidence="4">NS2018</strain>
        <tissue evidence="4">Leaf</tissue>
    </source>
</reference>
<feature type="compositionally biased region" description="Polar residues" evidence="2">
    <location>
        <begin position="78"/>
        <end position="110"/>
    </location>
</feature>
<keyword evidence="5" id="KW-1185">Reference proteome</keyword>
<dbReference type="InterPro" id="IPR012866">
    <property type="entry name" value="DUF1644"/>
</dbReference>
<keyword evidence="1" id="KW-0479">Metal-binding</keyword>
<sequence>MVRDDIGGNRSTDEDQRIRAIATGVVTAAINDIRPILDRVPIIQTQLEEILKRLEALSPNGNRVNGQRRGGVDEITHDPTTLTHNPDNTPQIRNLQPLPASSTQNTQVANSEDRTPRRTQGDRDYKLNVEMPVFKGTQNVDEFFSWVDEVETGFGVMDCSEDRKLKVVANKLKGSAAAYWKYLKNKRVLDGKPPIATWEKMKSKFMSKFLPPDYEQRLYVQLQNCKQGNRTVEEYIDEFIRLNCRNLLPDNENMQIARFRGGLKREIQDQMKMLNTFTLGQAFDLARKAEEPTRTPPVRTRFTNQQFQPEPSEITTSAELTTENSNAENRPRRSPPPPQITNPYAKPMTTVCYRCHQPGHRSNQCPRRPVVNFVEGNYAEDEEDDQEIEVVDGIEEDGDDDFVGMIARQPCSLQAEKTEDTNWNKMTGNQPPGIEDSREKRLSCIVQRVFLTPKRGPELSTRHQVFRTNALVNEVTAKVVIDTGSFENLVSKDLVKKLKLPTEKHPQPYGLRWIRKVEGAADTLINLRSEFCQLRDRCSFKMAKGGKGRRRIASRRYRSTPYSLPTWNHSISEDLYPKKCSKALDKKDWEDATCSVCMECPHNAVLLLCSSHDKGCRPYMCGTSFRYSNCLDQYKKAYTKVISSNHEGNGSADNPIVVSDSGLPVEKCDAMELACPLCRGQVKGWTVVEPARDYLNAKQRSCMQDDCSFVGTYKELRKHMKVDHPTARPREVDPSVEQKWRRLEREREHDDVISTIRSTMPGAMVLGDYVIEGNHYGLDTDAMEGRFDANTAGRDGGFEMGIDSNFVNVFLLLHAFGASGNDLGRRPRLTERSYQRASNESDAGIRHTTPVGGLEYSDQDDDDDEEEEEEELEEEDSNNGHDAISLVSRLRRHGRVLLNRSGRRRRHREVNEGRDR</sequence>
<feature type="compositionally biased region" description="Polar residues" evidence="2">
    <location>
        <begin position="302"/>
        <end position="328"/>
    </location>
</feature>
<dbReference type="CDD" id="cd00303">
    <property type="entry name" value="retropepsin_like"/>
    <property type="match status" value="1"/>
</dbReference>
<comment type="caution">
    <text evidence="4">The sequence shown here is derived from an EMBL/GenBank/DDBJ whole genome shotgun (WGS) entry which is preliminary data.</text>
</comment>
<evidence type="ECO:0000313" key="5">
    <source>
        <dbReference type="Proteomes" id="UP001168877"/>
    </source>
</evidence>
<protein>
    <recommendedName>
        <fullName evidence="3">CCHC-type domain-containing protein</fullName>
    </recommendedName>
</protein>
<feature type="compositionally biased region" description="Basic and acidic residues" evidence="2">
    <location>
        <begin position="111"/>
        <end position="125"/>
    </location>
</feature>
<dbReference type="Pfam" id="PF03732">
    <property type="entry name" value="Retrotrans_gag"/>
    <property type="match status" value="1"/>
</dbReference>
<feature type="domain" description="CCHC-type" evidence="3">
    <location>
        <begin position="352"/>
        <end position="367"/>
    </location>
</feature>
<dbReference type="SMART" id="SM00343">
    <property type="entry name" value="ZnF_C2HC"/>
    <property type="match status" value="1"/>
</dbReference>
<dbReference type="SUPFAM" id="SSF57756">
    <property type="entry name" value="Retrovirus zinc finger-like domains"/>
    <property type="match status" value="1"/>
</dbReference>
<evidence type="ECO:0000313" key="4">
    <source>
        <dbReference type="EMBL" id="KAK0590160.1"/>
    </source>
</evidence>
<feature type="compositionally biased region" description="Acidic residues" evidence="2">
    <location>
        <begin position="857"/>
        <end position="877"/>
    </location>
</feature>
<dbReference type="InterPro" id="IPR005162">
    <property type="entry name" value="Retrotrans_gag_dom"/>
</dbReference>
<dbReference type="AlphaFoldDB" id="A0AA39SIK2"/>
<dbReference type="Proteomes" id="UP001168877">
    <property type="component" value="Unassembled WGS sequence"/>
</dbReference>
<dbReference type="Pfam" id="PF07800">
    <property type="entry name" value="DUF1644"/>
    <property type="match status" value="1"/>
</dbReference>
<dbReference type="Gene3D" id="2.40.70.10">
    <property type="entry name" value="Acid Proteases"/>
    <property type="match status" value="1"/>
</dbReference>
<accession>A0AA39SIK2</accession>
<feature type="region of interest" description="Disordered" evidence="2">
    <location>
        <begin position="822"/>
        <end position="887"/>
    </location>
</feature>
<evidence type="ECO:0000256" key="1">
    <source>
        <dbReference type="PROSITE-ProRule" id="PRU00047"/>
    </source>
</evidence>
<keyword evidence="1" id="KW-0863">Zinc-finger</keyword>
<dbReference type="InterPro" id="IPR021109">
    <property type="entry name" value="Peptidase_aspartic_dom_sf"/>
</dbReference>
<dbReference type="Gene3D" id="4.10.60.10">
    <property type="entry name" value="Zinc finger, CCHC-type"/>
    <property type="match status" value="1"/>
</dbReference>
<dbReference type="PANTHER" id="PTHR31197">
    <property type="entry name" value="OS01G0612600 PROTEIN"/>
    <property type="match status" value="1"/>
</dbReference>
<dbReference type="GO" id="GO:0003676">
    <property type="term" value="F:nucleic acid binding"/>
    <property type="evidence" value="ECO:0007669"/>
    <property type="project" value="InterPro"/>
</dbReference>
<dbReference type="PROSITE" id="PS50158">
    <property type="entry name" value="ZF_CCHC"/>
    <property type="match status" value="1"/>
</dbReference>